<evidence type="ECO:0000313" key="9">
    <source>
        <dbReference type="EMBL" id="CAQ72699.1"/>
    </source>
</evidence>
<dbReference type="InterPro" id="IPR005467">
    <property type="entry name" value="His_kinase_dom"/>
</dbReference>
<dbReference type="Pfam" id="PF00512">
    <property type="entry name" value="HisKA"/>
    <property type="match status" value="1"/>
</dbReference>
<dbReference type="InterPro" id="IPR011006">
    <property type="entry name" value="CheY-like_superfamily"/>
</dbReference>
<dbReference type="Proteomes" id="UP000001692">
    <property type="component" value="Chromosome 2"/>
</dbReference>
<dbReference type="Pfam" id="PF02518">
    <property type="entry name" value="HATPase_c"/>
    <property type="match status" value="1"/>
</dbReference>
<dbReference type="Pfam" id="PF00072">
    <property type="entry name" value="Response_reg"/>
    <property type="match status" value="2"/>
</dbReference>
<dbReference type="CDD" id="cd00082">
    <property type="entry name" value="HisKA"/>
    <property type="match status" value="1"/>
</dbReference>
<evidence type="ECO:0000313" key="10">
    <source>
        <dbReference type="Proteomes" id="UP000001692"/>
    </source>
</evidence>
<dbReference type="PRINTS" id="PR00344">
    <property type="entry name" value="BCTRLSENSOR"/>
</dbReference>
<dbReference type="Pfam" id="PF00989">
    <property type="entry name" value="PAS"/>
    <property type="match status" value="1"/>
</dbReference>
<dbReference type="InterPro" id="IPR035965">
    <property type="entry name" value="PAS-like_dom_sf"/>
</dbReference>
<dbReference type="SMART" id="SM00448">
    <property type="entry name" value="REC"/>
    <property type="match status" value="2"/>
</dbReference>
<dbReference type="SMART" id="SM00387">
    <property type="entry name" value="HATPase_c"/>
    <property type="match status" value="1"/>
</dbReference>
<feature type="domain" description="Response regulatory" evidence="7">
    <location>
        <begin position="598"/>
        <end position="714"/>
    </location>
</feature>
<proteinExistence type="predicted"/>
<dbReference type="CDD" id="cd17580">
    <property type="entry name" value="REC_2_DhkD-like"/>
    <property type="match status" value="1"/>
</dbReference>
<evidence type="ECO:0000256" key="3">
    <source>
        <dbReference type="ARBA" id="ARBA00022553"/>
    </source>
</evidence>
<dbReference type="eggNOG" id="COG2205">
    <property type="taxonomic scope" value="Bacteria"/>
</dbReference>
<dbReference type="SUPFAM" id="SSF55785">
    <property type="entry name" value="PYP-like sensor domain (PAS domain)"/>
    <property type="match status" value="1"/>
</dbReference>
<keyword evidence="3 4" id="KW-0597">Phosphoprotein</keyword>
<feature type="modified residue" description="4-aspartylphosphate" evidence="4">
    <location>
        <position position="647"/>
    </location>
</feature>
<dbReference type="InterPro" id="IPR036097">
    <property type="entry name" value="HisK_dim/P_sf"/>
</dbReference>
<dbReference type="SMART" id="SM00388">
    <property type="entry name" value="HisKA"/>
    <property type="match status" value="1"/>
</dbReference>
<evidence type="ECO:0000259" key="7">
    <source>
        <dbReference type="PROSITE" id="PS50110"/>
    </source>
</evidence>
<dbReference type="PROSITE" id="PS50110">
    <property type="entry name" value="RESPONSE_REGULATORY"/>
    <property type="match status" value="2"/>
</dbReference>
<dbReference type="SMART" id="SM00091">
    <property type="entry name" value="PAS"/>
    <property type="match status" value="1"/>
</dbReference>
<dbReference type="GO" id="GO:0000155">
    <property type="term" value="F:phosphorelay sensor kinase activity"/>
    <property type="evidence" value="ECO:0007669"/>
    <property type="project" value="InterPro"/>
</dbReference>
<gene>
    <name evidence="9" type="ordered locus">RALTA_B2122</name>
</gene>
<reference evidence="9 10" key="1">
    <citation type="journal article" date="2008" name="Genome Res.">
        <title>Genome sequence of the beta-rhizobium Cupriavidus taiwanensis and comparative genomics of rhizobia.</title>
        <authorList>
            <person name="Amadou C."/>
            <person name="Pascal G."/>
            <person name="Mangenot S."/>
            <person name="Glew M."/>
            <person name="Bontemps C."/>
            <person name="Capela D."/>
            <person name="Carrere S."/>
            <person name="Cruveiller S."/>
            <person name="Dossat C."/>
            <person name="Lajus A."/>
            <person name="Marchetti M."/>
            <person name="Poinsot V."/>
            <person name="Rouy Z."/>
            <person name="Servin B."/>
            <person name="Saad M."/>
            <person name="Schenowitz C."/>
            <person name="Barbe V."/>
            <person name="Batut J."/>
            <person name="Medigue C."/>
            <person name="Masson-Boivin C."/>
        </authorList>
    </citation>
    <scope>NUCLEOTIDE SEQUENCE [LARGE SCALE GENOMIC DNA]</scope>
    <source>
        <strain evidence="10">DSM 17343 / BCRC 17206 / CCUG 44338 / CIP 107171 / LMG 19424 / R1</strain>
    </source>
</reference>
<evidence type="ECO:0000256" key="2">
    <source>
        <dbReference type="ARBA" id="ARBA00012438"/>
    </source>
</evidence>
<feature type="domain" description="Histidine kinase" evidence="6">
    <location>
        <begin position="328"/>
        <end position="578"/>
    </location>
</feature>
<protein>
    <recommendedName>
        <fullName evidence="2">histidine kinase</fullName>
        <ecNumber evidence="2">2.7.13.3</ecNumber>
    </recommendedName>
</protein>
<dbReference type="SUPFAM" id="SSF52172">
    <property type="entry name" value="CheY-like"/>
    <property type="match status" value="2"/>
</dbReference>
<dbReference type="InterPro" id="IPR003661">
    <property type="entry name" value="HisK_dim/P_dom"/>
</dbReference>
<dbReference type="EMBL" id="CU633750">
    <property type="protein sequence ID" value="CAQ72699.1"/>
    <property type="molecule type" value="Genomic_DNA"/>
</dbReference>
<dbReference type="InterPro" id="IPR013767">
    <property type="entry name" value="PAS_fold"/>
</dbReference>
<sequence>MPAGRCAFTRRGRVGLAVIAGARHGAAQRAAMKPQADRAQLILNVEDREGPRYVKSRILHRGGFSVIEAVTGHSALSLVRQHAPSLVLLSARLPDISGLEVCRLLKDDPQTARTLVLLTSPGLAQSRQRVEALNCGADGYLVEPAEPEELLSSIQALLRLRGAEDAYHRTSRALHEHEDMFRQLAESLADVVWILDPATRRLLFASSSLAKMCGHSAEQVMDDPRLCLERVAPADRARVEAAVENMLRDGSMDIEFSMTLPTGEPREVRARAFPMRSPGRADDAGLAQDGAGNPPLRIAGICQDVTLQNRAGRALQDEERRKDQFLAMLAHELRNPLAPLRSAADLLQQLAPTREDMFRARDIIGRQVHHLTRLVDELLDISRFNQGRITLRQDLVELRTALNTAVEAVRPVLDAYRHTLRLSLPEQPLPVRGDLVRLTQIFSNLLQNAAAYTPAGGAISVEASFDDSMPGAMPDAVSGGRVTVRVRDNGTGLSEALQRQLFDPLAPPDPASPGGPGSAAKENDAVTQGPHSAFPHDGPGIGLTLVQKLVQLHGGTIRAFSAGPGQGSTFTVTLPVEPWQNWHPGSGKADARRNVPRRILVVDDNVDALEAMTMALQAMGHTVVTAPDGASALARAREARPEVVLLDLGMPAMDGFETVRRLRALPELRGARLVALTGFGQPEDRRRALAAGFDQHLVKPADLDALTRLLDELDQERA</sequence>
<dbReference type="AlphaFoldDB" id="B3RCS4"/>
<feature type="domain" description="PAS" evidence="8">
    <location>
        <begin position="177"/>
        <end position="250"/>
    </location>
</feature>
<dbReference type="SUPFAM" id="SSF55874">
    <property type="entry name" value="ATPase domain of HSP90 chaperone/DNA topoisomerase II/histidine kinase"/>
    <property type="match status" value="1"/>
</dbReference>
<dbReference type="InterPro" id="IPR000014">
    <property type="entry name" value="PAS"/>
</dbReference>
<dbReference type="Gene3D" id="3.40.50.2300">
    <property type="match status" value="2"/>
</dbReference>
<evidence type="ECO:0000256" key="4">
    <source>
        <dbReference type="PROSITE-ProRule" id="PRU00169"/>
    </source>
</evidence>
<dbReference type="Gene3D" id="3.30.565.10">
    <property type="entry name" value="Histidine kinase-like ATPase, C-terminal domain"/>
    <property type="match status" value="1"/>
</dbReference>
<dbReference type="HOGENOM" id="CLU_000445_114_15_4"/>
<name>B3RCS4_CUPTR</name>
<dbReference type="Gene3D" id="1.10.287.130">
    <property type="match status" value="1"/>
</dbReference>
<dbReference type="PROSITE" id="PS50109">
    <property type="entry name" value="HIS_KIN"/>
    <property type="match status" value="1"/>
</dbReference>
<evidence type="ECO:0000256" key="1">
    <source>
        <dbReference type="ARBA" id="ARBA00000085"/>
    </source>
</evidence>
<dbReference type="GO" id="GO:0006355">
    <property type="term" value="P:regulation of DNA-templated transcription"/>
    <property type="evidence" value="ECO:0007669"/>
    <property type="project" value="InterPro"/>
</dbReference>
<dbReference type="NCBIfam" id="TIGR00229">
    <property type="entry name" value="sensory_box"/>
    <property type="match status" value="1"/>
</dbReference>
<feature type="region of interest" description="Disordered" evidence="5">
    <location>
        <begin position="503"/>
        <end position="538"/>
    </location>
</feature>
<dbReference type="PANTHER" id="PTHR43547:SF2">
    <property type="entry name" value="HYBRID SIGNAL TRANSDUCTION HISTIDINE KINASE C"/>
    <property type="match status" value="1"/>
</dbReference>
<keyword evidence="9" id="KW-0418">Kinase</keyword>
<accession>B3RCS4</accession>
<dbReference type="eggNOG" id="COG0784">
    <property type="taxonomic scope" value="Bacteria"/>
</dbReference>
<dbReference type="PANTHER" id="PTHR43547">
    <property type="entry name" value="TWO-COMPONENT HISTIDINE KINASE"/>
    <property type="match status" value="1"/>
</dbReference>
<comment type="catalytic activity">
    <reaction evidence="1">
        <text>ATP + protein L-histidine = ADP + protein N-phospho-L-histidine.</text>
        <dbReference type="EC" id="2.7.13.3"/>
    </reaction>
</comment>
<dbReference type="SUPFAM" id="SSF47384">
    <property type="entry name" value="Homodimeric domain of signal transducing histidine kinase"/>
    <property type="match status" value="1"/>
</dbReference>
<organism evidence="9 10">
    <name type="scientific">Cupriavidus taiwanensis (strain DSM 17343 / BCRC 17206 / CCUG 44338 / CIP 107171 / LMG 19424 / R1)</name>
    <name type="common">Ralstonia taiwanensis (strain LMG 19424)</name>
    <dbReference type="NCBI Taxonomy" id="977880"/>
    <lineage>
        <taxon>Bacteria</taxon>
        <taxon>Pseudomonadati</taxon>
        <taxon>Pseudomonadota</taxon>
        <taxon>Betaproteobacteria</taxon>
        <taxon>Burkholderiales</taxon>
        <taxon>Burkholderiaceae</taxon>
        <taxon>Cupriavidus</taxon>
    </lineage>
</organism>
<dbReference type="InterPro" id="IPR004358">
    <property type="entry name" value="Sig_transdc_His_kin-like_C"/>
</dbReference>
<dbReference type="eggNOG" id="COG3437">
    <property type="taxonomic scope" value="Bacteria"/>
</dbReference>
<dbReference type="InterPro" id="IPR001789">
    <property type="entry name" value="Sig_transdc_resp-reg_receiver"/>
</dbReference>
<evidence type="ECO:0000259" key="8">
    <source>
        <dbReference type="PROSITE" id="PS50112"/>
    </source>
</evidence>
<dbReference type="Gene3D" id="3.30.450.20">
    <property type="entry name" value="PAS domain"/>
    <property type="match status" value="1"/>
</dbReference>
<evidence type="ECO:0000256" key="5">
    <source>
        <dbReference type="SAM" id="MobiDB-lite"/>
    </source>
</evidence>
<dbReference type="EC" id="2.7.13.3" evidence="2"/>
<keyword evidence="9" id="KW-0808">Transferase</keyword>
<keyword evidence="10" id="KW-1185">Reference proteome</keyword>
<dbReference type="PROSITE" id="PS50112">
    <property type="entry name" value="PAS"/>
    <property type="match status" value="1"/>
</dbReference>
<dbReference type="KEGG" id="cti:RALTA_B2122"/>
<evidence type="ECO:0000259" key="6">
    <source>
        <dbReference type="PROSITE" id="PS50109"/>
    </source>
</evidence>
<comment type="caution">
    <text evidence="4">Lacks conserved residue(s) required for the propagation of feature annotation.</text>
</comment>
<feature type="domain" description="Response regulatory" evidence="7">
    <location>
        <begin position="41"/>
        <end position="158"/>
    </location>
</feature>
<dbReference type="InterPro" id="IPR003594">
    <property type="entry name" value="HATPase_dom"/>
</dbReference>
<dbReference type="InterPro" id="IPR036890">
    <property type="entry name" value="HATPase_C_sf"/>
</dbReference>